<feature type="signal peptide" evidence="1">
    <location>
        <begin position="1"/>
        <end position="28"/>
    </location>
</feature>
<accession>A0AAU7XDV7</accession>
<dbReference type="PANTHER" id="PTHR37953">
    <property type="entry name" value="UPF0127 PROTEIN MJ1496"/>
    <property type="match status" value="1"/>
</dbReference>
<dbReference type="PANTHER" id="PTHR37953:SF1">
    <property type="entry name" value="UPF0127 PROTEIN MJ1496"/>
    <property type="match status" value="1"/>
</dbReference>
<dbReference type="Gene3D" id="2.60.120.1140">
    <property type="entry name" value="Protein of unknown function DUF192"/>
    <property type="match status" value="1"/>
</dbReference>
<dbReference type="InterPro" id="IPR038695">
    <property type="entry name" value="Saro_0823-like_sf"/>
</dbReference>
<sequence length="167" mass="17578">MIRPIGFCATLRAAMIAAGLLLSGGTAALVPLAVAPAAAADEARLEIVTATGRYPFRIEIAATPQARATGLMFRKALDADYGMLFDFHREEPASFWMKNTFVSLDMIFIRADGTVANLATGTTPFSEEPVSSAGPVRFVLEVVAGTANKIGLKAGDRIVHPLVAGSK</sequence>
<keyword evidence="1" id="KW-0732">Signal</keyword>
<organism evidence="2">
    <name type="scientific">Methyloraptor flagellatus</name>
    <dbReference type="NCBI Taxonomy" id="3162530"/>
    <lineage>
        <taxon>Bacteria</taxon>
        <taxon>Pseudomonadati</taxon>
        <taxon>Pseudomonadota</taxon>
        <taxon>Alphaproteobacteria</taxon>
        <taxon>Hyphomicrobiales</taxon>
        <taxon>Ancalomicrobiaceae</taxon>
        <taxon>Methyloraptor</taxon>
    </lineage>
</organism>
<evidence type="ECO:0000256" key="1">
    <source>
        <dbReference type="SAM" id="SignalP"/>
    </source>
</evidence>
<dbReference type="RefSeq" id="WP_407051038.1">
    <property type="nucleotide sequence ID" value="NZ_CP158568.1"/>
</dbReference>
<evidence type="ECO:0000313" key="2">
    <source>
        <dbReference type="EMBL" id="XBY45943.1"/>
    </source>
</evidence>
<dbReference type="EMBL" id="CP158568">
    <property type="protein sequence ID" value="XBY45943.1"/>
    <property type="molecule type" value="Genomic_DNA"/>
</dbReference>
<dbReference type="KEGG" id="mflg:ABS361_06775"/>
<dbReference type="InterPro" id="IPR003795">
    <property type="entry name" value="DUF192"/>
</dbReference>
<dbReference type="AlphaFoldDB" id="A0AAU7XDV7"/>
<feature type="chain" id="PRO_5043728327" evidence="1">
    <location>
        <begin position="29"/>
        <end position="167"/>
    </location>
</feature>
<gene>
    <name evidence="2" type="ORF">ABS361_06775</name>
</gene>
<protein>
    <submittedName>
        <fullName evidence="2">DUF192 domain-containing protein</fullName>
    </submittedName>
</protein>
<reference evidence="2" key="1">
    <citation type="submission" date="2024-06" db="EMBL/GenBank/DDBJ databases">
        <title>Methylostella associata gen. nov., sp. nov., a novel Ancalomicrobiaceae-affiliated facultatively methylotrophic bacteria that feed on methanotrophs of the genus Methylococcus.</title>
        <authorList>
            <person name="Saltykova V."/>
            <person name="Danilova O.V."/>
            <person name="Oshkin I.Y."/>
            <person name="Belova S.E."/>
            <person name="Pimenov N.V."/>
            <person name="Dedysh S.N."/>
        </authorList>
    </citation>
    <scope>NUCLEOTIDE SEQUENCE</scope>
    <source>
        <strain evidence="2">S20</strain>
    </source>
</reference>
<dbReference type="Pfam" id="PF02643">
    <property type="entry name" value="DUF192"/>
    <property type="match status" value="1"/>
</dbReference>
<name>A0AAU7XDV7_9HYPH</name>
<proteinExistence type="predicted"/>